<sequence>MSETHSSNTSQLGSEPSSTSQGGEPQRQNSLSVNSPKWDHYNEPEPQNITGDASQFTGEPSSTDVSAAGTDCSFSCFVSGPQ</sequence>
<dbReference type="AlphaFoldDB" id="A0A1B9GAG1"/>
<gene>
    <name evidence="2" type="ORF">I302_02860</name>
    <name evidence="3" type="ORF">I302_104153</name>
</gene>
<evidence type="ECO:0000256" key="1">
    <source>
        <dbReference type="SAM" id="MobiDB-lite"/>
    </source>
</evidence>
<dbReference type="VEuPathDB" id="FungiDB:I302_02860"/>
<reference evidence="2" key="3">
    <citation type="submission" date="2014-01" db="EMBL/GenBank/DDBJ databases">
        <title>Evolution of pathogenesis and genome organization in the Tremellales.</title>
        <authorList>
            <person name="Cuomo C."/>
            <person name="Litvintseva A."/>
            <person name="Heitman J."/>
            <person name="Chen Y."/>
            <person name="Sun S."/>
            <person name="Springer D."/>
            <person name="Dromer F."/>
            <person name="Young S."/>
            <person name="Zeng Q."/>
            <person name="Chapman S."/>
            <person name="Gujja S."/>
            <person name="Saif S."/>
            <person name="Birren B."/>
        </authorList>
    </citation>
    <scope>NUCLEOTIDE SEQUENCE</scope>
    <source>
        <strain evidence="2">CBS 10118</strain>
    </source>
</reference>
<dbReference type="RefSeq" id="XP_019049079.1">
    <property type="nucleotide sequence ID" value="XM_019189517.1"/>
</dbReference>
<organism evidence="2">
    <name type="scientific">Kwoniella bestiolae CBS 10118</name>
    <dbReference type="NCBI Taxonomy" id="1296100"/>
    <lineage>
        <taxon>Eukaryota</taxon>
        <taxon>Fungi</taxon>
        <taxon>Dikarya</taxon>
        <taxon>Basidiomycota</taxon>
        <taxon>Agaricomycotina</taxon>
        <taxon>Tremellomycetes</taxon>
        <taxon>Tremellales</taxon>
        <taxon>Cryptococcaceae</taxon>
        <taxon>Kwoniella</taxon>
    </lineage>
</organism>
<evidence type="ECO:0000313" key="3">
    <source>
        <dbReference type="EMBL" id="WVW82147.1"/>
    </source>
</evidence>
<protein>
    <submittedName>
        <fullName evidence="2">Uncharacterized protein</fullName>
    </submittedName>
</protein>
<dbReference type="GeneID" id="30207259"/>
<proteinExistence type="predicted"/>
<reference evidence="3" key="2">
    <citation type="submission" date="2013-07" db="EMBL/GenBank/DDBJ databases">
        <authorList>
            <consortium name="The Broad Institute Genome Sequencing Platform"/>
            <person name="Cuomo C."/>
            <person name="Litvintseva A."/>
            <person name="Chen Y."/>
            <person name="Heitman J."/>
            <person name="Sun S."/>
            <person name="Springer D."/>
            <person name="Dromer F."/>
            <person name="Young S.K."/>
            <person name="Zeng Q."/>
            <person name="Gargeya S."/>
            <person name="Fitzgerald M."/>
            <person name="Abouelleil A."/>
            <person name="Alvarado L."/>
            <person name="Berlin A.M."/>
            <person name="Chapman S.B."/>
            <person name="Dewar J."/>
            <person name="Goldberg J."/>
            <person name="Griggs A."/>
            <person name="Gujja S."/>
            <person name="Hansen M."/>
            <person name="Howarth C."/>
            <person name="Imamovic A."/>
            <person name="Larimer J."/>
            <person name="McCowan C."/>
            <person name="Murphy C."/>
            <person name="Pearson M."/>
            <person name="Priest M."/>
            <person name="Roberts A."/>
            <person name="Saif S."/>
            <person name="Shea T."/>
            <person name="Sykes S."/>
            <person name="Wortman J."/>
            <person name="Nusbaum C."/>
            <person name="Birren B."/>
        </authorList>
    </citation>
    <scope>NUCLEOTIDE SEQUENCE</scope>
    <source>
        <strain evidence="3">CBS 10118</strain>
    </source>
</reference>
<reference evidence="3" key="4">
    <citation type="submission" date="2024-02" db="EMBL/GenBank/DDBJ databases">
        <title>Comparative genomics of Cryptococcus and Kwoniella reveals pathogenesis evolution and contrasting modes of karyotype evolution via chromosome fusion or intercentromeric recombination.</title>
        <authorList>
            <person name="Coelho M.A."/>
            <person name="David-Palma M."/>
            <person name="Shea T."/>
            <person name="Bowers K."/>
            <person name="McGinley-Smith S."/>
            <person name="Mohammad A.W."/>
            <person name="Gnirke A."/>
            <person name="Yurkov A.M."/>
            <person name="Nowrousian M."/>
            <person name="Sun S."/>
            <person name="Cuomo C.A."/>
            <person name="Heitman J."/>
        </authorList>
    </citation>
    <scope>NUCLEOTIDE SEQUENCE</scope>
    <source>
        <strain evidence="3">CBS 10118</strain>
    </source>
</reference>
<keyword evidence="4" id="KW-1185">Reference proteome</keyword>
<name>A0A1B9GAG1_9TREE</name>
<accession>A0A1B9GAG1</accession>
<reference evidence="2" key="1">
    <citation type="submission" date="2013-07" db="EMBL/GenBank/DDBJ databases">
        <title>The Genome Sequence of Cryptococcus bestiolae CBS10118.</title>
        <authorList>
            <consortium name="The Broad Institute Genome Sequencing Platform"/>
            <person name="Cuomo C."/>
            <person name="Litvintseva A."/>
            <person name="Chen Y."/>
            <person name="Heitman J."/>
            <person name="Sun S."/>
            <person name="Springer D."/>
            <person name="Dromer F."/>
            <person name="Young S.K."/>
            <person name="Zeng Q."/>
            <person name="Gargeya S."/>
            <person name="Fitzgerald M."/>
            <person name="Abouelleil A."/>
            <person name="Alvarado L."/>
            <person name="Berlin A.M."/>
            <person name="Chapman S.B."/>
            <person name="Dewar J."/>
            <person name="Goldberg J."/>
            <person name="Griggs A."/>
            <person name="Gujja S."/>
            <person name="Hansen M."/>
            <person name="Howarth C."/>
            <person name="Imamovic A."/>
            <person name="Larimer J."/>
            <person name="McCowan C."/>
            <person name="Murphy C."/>
            <person name="Pearson M."/>
            <person name="Priest M."/>
            <person name="Roberts A."/>
            <person name="Saif S."/>
            <person name="Shea T."/>
            <person name="Sykes S."/>
            <person name="Wortman J."/>
            <person name="Nusbaum C."/>
            <person name="Birren B."/>
        </authorList>
    </citation>
    <scope>NUCLEOTIDE SEQUENCE [LARGE SCALE GENOMIC DNA]</scope>
    <source>
        <strain evidence="2">CBS 10118</strain>
    </source>
</reference>
<feature type="region of interest" description="Disordered" evidence="1">
    <location>
        <begin position="1"/>
        <end position="71"/>
    </location>
</feature>
<feature type="compositionally biased region" description="Polar residues" evidence="1">
    <location>
        <begin position="1"/>
        <end position="35"/>
    </location>
</feature>
<evidence type="ECO:0000313" key="2">
    <source>
        <dbReference type="EMBL" id="OCF28009.1"/>
    </source>
</evidence>
<dbReference type="KEGG" id="kbi:30207259"/>
<dbReference type="Proteomes" id="UP000092730">
    <property type="component" value="Chromosome 2"/>
</dbReference>
<evidence type="ECO:0000313" key="4">
    <source>
        <dbReference type="Proteomes" id="UP000092730"/>
    </source>
</evidence>
<dbReference type="EMBL" id="CP144542">
    <property type="protein sequence ID" value="WVW82147.1"/>
    <property type="molecule type" value="Genomic_DNA"/>
</dbReference>
<dbReference type="EMBL" id="KI894019">
    <property type="protein sequence ID" value="OCF28009.1"/>
    <property type="molecule type" value="Genomic_DNA"/>
</dbReference>
<feature type="compositionally biased region" description="Polar residues" evidence="1">
    <location>
        <begin position="45"/>
        <end position="65"/>
    </location>
</feature>